<dbReference type="InterPro" id="IPR036514">
    <property type="entry name" value="SGNH_hydro_sf"/>
</dbReference>
<dbReference type="Gene3D" id="3.40.50.1110">
    <property type="entry name" value="SGNH hydrolase"/>
    <property type="match status" value="1"/>
</dbReference>
<feature type="signal peptide" evidence="3">
    <location>
        <begin position="1"/>
        <end position="22"/>
    </location>
</feature>
<dbReference type="InterPro" id="IPR013830">
    <property type="entry name" value="SGNH_hydro"/>
</dbReference>
<proteinExistence type="inferred from homology"/>
<feature type="domain" description="SGNH hydrolase-type esterase" evidence="4">
    <location>
        <begin position="547"/>
        <end position="712"/>
    </location>
</feature>
<evidence type="ECO:0000256" key="3">
    <source>
        <dbReference type="SAM" id="SignalP"/>
    </source>
</evidence>
<dbReference type="InterPro" id="IPR032506">
    <property type="entry name" value="SGSH_C"/>
</dbReference>
<dbReference type="CDD" id="cd01820">
    <property type="entry name" value="PAF_acetylesterase_like"/>
    <property type="match status" value="1"/>
</dbReference>
<name>A0A517NEK6_9BACT</name>
<evidence type="ECO:0000256" key="2">
    <source>
        <dbReference type="ARBA" id="ARBA00022801"/>
    </source>
</evidence>
<dbReference type="GO" id="GO:0004065">
    <property type="term" value="F:arylsulfatase activity"/>
    <property type="evidence" value="ECO:0007669"/>
    <property type="project" value="UniProtKB-EC"/>
</dbReference>
<dbReference type="KEGG" id="rlc:K227x_39640"/>
<keyword evidence="3" id="KW-0732">Signal</keyword>
<evidence type="ECO:0000259" key="4">
    <source>
        <dbReference type="Pfam" id="PF13472"/>
    </source>
</evidence>
<dbReference type="Proteomes" id="UP000318538">
    <property type="component" value="Chromosome"/>
</dbReference>
<dbReference type="RefSeq" id="WP_218933352.1">
    <property type="nucleotide sequence ID" value="NZ_CP036525.1"/>
</dbReference>
<keyword evidence="2 6" id="KW-0378">Hydrolase</keyword>
<keyword evidence="7" id="KW-1185">Reference proteome</keyword>
<comment type="similarity">
    <text evidence="1">Belongs to the sulfatase family.</text>
</comment>
<dbReference type="EC" id="3.1.6.1" evidence="6"/>
<evidence type="ECO:0000313" key="6">
    <source>
        <dbReference type="EMBL" id="QDT05563.1"/>
    </source>
</evidence>
<evidence type="ECO:0000313" key="7">
    <source>
        <dbReference type="Proteomes" id="UP000318538"/>
    </source>
</evidence>
<dbReference type="SUPFAM" id="SSF53649">
    <property type="entry name" value="Alkaline phosphatase-like"/>
    <property type="match status" value="1"/>
</dbReference>
<dbReference type="InterPro" id="IPR024607">
    <property type="entry name" value="Sulfatase_CS"/>
</dbReference>
<gene>
    <name evidence="6" type="primary">atsA_36</name>
    <name evidence="6" type="ORF">K227x_39640</name>
</gene>
<dbReference type="InterPro" id="IPR017850">
    <property type="entry name" value="Alkaline_phosphatase_core_sf"/>
</dbReference>
<reference evidence="6 7" key="1">
    <citation type="submission" date="2019-02" db="EMBL/GenBank/DDBJ databases">
        <title>Deep-cultivation of Planctomycetes and their phenomic and genomic characterization uncovers novel biology.</title>
        <authorList>
            <person name="Wiegand S."/>
            <person name="Jogler M."/>
            <person name="Boedeker C."/>
            <person name="Pinto D."/>
            <person name="Vollmers J."/>
            <person name="Rivas-Marin E."/>
            <person name="Kohn T."/>
            <person name="Peeters S.H."/>
            <person name="Heuer A."/>
            <person name="Rast P."/>
            <person name="Oberbeckmann S."/>
            <person name="Bunk B."/>
            <person name="Jeske O."/>
            <person name="Meyerdierks A."/>
            <person name="Storesund J.E."/>
            <person name="Kallscheuer N."/>
            <person name="Luecker S."/>
            <person name="Lage O.M."/>
            <person name="Pohl T."/>
            <person name="Merkel B.J."/>
            <person name="Hornburger P."/>
            <person name="Mueller R.-W."/>
            <person name="Bruemmer F."/>
            <person name="Labrenz M."/>
            <person name="Spormann A.M."/>
            <person name="Op den Camp H."/>
            <person name="Overmann J."/>
            <person name="Amann R."/>
            <person name="Jetten M.S.M."/>
            <person name="Mascher T."/>
            <person name="Medema M.H."/>
            <person name="Devos D.P."/>
            <person name="Kaster A.-K."/>
            <person name="Ovreas L."/>
            <person name="Rohde M."/>
            <person name="Galperin M.Y."/>
            <person name="Jogler C."/>
        </authorList>
    </citation>
    <scope>NUCLEOTIDE SEQUENCE [LARGE SCALE GENOMIC DNA]</scope>
    <source>
        <strain evidence="6 7">K22_7</strain>
    </source>
</reference>
<dbReference type="CDD" id="cd16031">
    <property type="entry name" value="G6S_like"/>
    <property type="match status" value="1"/>
</dbReference>
<dbReference type="PROSITE" id="PS00523">
    <property type="entry name" value="SULFATASE_1"/>
    <property type="match status" value="1"/>
</dbReference>
<feature type="chain" id="PRO_5022106787" evidence="3">
    <location>
        <begin position="23"/>
        <end position="726"/>
    </location>
</feature>
<organism evidence="6 7">
    <name type="scientific">Rubripirellula lacrimiformis</name>
    <dbReference type="NCBI Taxonomy" id="1930273"/>
    <lineage>
        <taxon>Bacteria</taxon>
        <taxon>Pseudomonadati</taxon>
        <taxon>Planctomycetota</taxon>
        <taxon>Planctomycetia</taxon>
        <taxon>Pirellulales</taxon>
        <taxon>Pirellulaceae</taxon>
        <taxon>Rubripirellula</taxon>
    </lineage>
</organism>
<evidence type="ECO:0000256" key="1">
    <source>
        <dbReference type="ARBA" id="ARBA00008779"/>
    </source>
</evidence>
<dbReference type="Pfam" id="PF16347">
    <property type="entry name" value="SGSH_C"/>
    <property type="match status" value="1"/>
</dbReference>
<dbReference type="PANTHER" id="PTHR43108:SF6">
    <property type="entry name" value="N-SULPHOGLUCOSAMINE SULPHOHYDROLASE"/>
    <property type="match status" value="1"/>
</dbReference>
<accession>A0A517NEK6</accession>
<dbReference type="PROSITE" id="PS00149">
    <property type="entry name" value="SULFATASE_2"/>
    <property type="match status" value="1"/>
</dbReference>
<dbReference type="PANTHER" id="PTHR43108">
    <property type="entry name" value="N-ACETYLGLUCOSAMINE-6-SULFATASE FAMILY MEMBER"/>
    <property type="match status" value="1"/>
</dbReference>
<feature type="domain" description="N-sulphoglucosamine sulphohydrolase C-terminal" evidence="5">
    <location>
        <begin position="355"/>
        <end position="507"/>
    </location>
</feature>
<dbReference type="SUPFAM" id="SSF52266">
    <property type="entry name" value="SGNH hydrolase"/>
    <property type="match status" value="1"/>
</dbReference>
<dbReference type="AlphaFoldDB" id="A0A517NEK6"/>
<dbReference type="EMBL" id="CP036525">
    <property type="protein sequence ID" value="QDT05563.1"/>
    <property type="molecule type" value="Genomic_DNA"/>
</dbReference>
<dbReference type="Gene3D" id="3.40.720.10">
    <property type="entry name" value="Alkaline Phosphatase, subunit A"/>
    <property type="match status" value="1"/>
</dbReference>
<dbReference type="Pfam" id="PF13472">
    <property type="entry name" value="Lipase_GDSL_2"/>
    <property type="match status" value="1"/>
</dbReference>
<sequence length="726" mass="82295" precursor="true">MISLRLFAFAILASAGLSTGFAKQPNILFVFSDDHAPQAIGAYGSKINETPNMDRIAKEGAIFQNSFCANSICGPSRACILTGKHSHKNGFLHNGNRFDGSQMTFPKLMQDAGYQTAIIGKWHLGTDPVGFDHWEVLPGQGSYYNPDFLQMDGKRKRYQGYCTDIITENALAWLKQDRDPDKPFIMMCQHKAPHRNWSPPPRYYSLYEDVSIPEPDTLFDDYAGRSDLLKLNEMSIANHMHWGHDMKFKGENQFPDHFAGRHNNGEYARMTNAQKAAWDEVYEPRNQAFIEKMKAGDLTDREVVQWKYQRYIKDYLRCIQAVDDSVGSLLDYLDESGLAEDTIVIYSSDQGFYLGEHGWYDKRWMFEESLRMPFLIRWPGVINPGVESTAMIQNIDYGPTFLDAAGAQVPAEMQGRSMVEMLRNQGKESATWRDAIYYAYYENAAVHAVPVHDGVRTDRYKLMFFPRSRQWNLFDLETDPTEMTSVHADPAYADILAGMQKRYRDLRQFYDVNSATIPATRGDEPNWAKRDAAMTKAAKNSDVDLVFIGDSITQGWEGAGKDVWSQFYGDRKTLNLGIGGDRTEHVIWRLTHGNLGKIKPKVAVLMIGTNNTGHFDQDPSQVAAGVQEILDILAKKLPDTKVVLHGIFPRGNGPLDLKRLNNIAINQQIRRMADGERVQFVEFGDQFLEADGSISPTIMPDKLHLTPEGYRRWASALEPVLKDLGL</sequence>
<evidence type="ECO:0000259" key="5">
    <source>
        <dbReference type="Pfam" id="PF16347"/>
    </source>
</evidence>
<protein>
    <submittedName>
        <fullName evidence="6">Arylsulfatase</fullName>
        <ecNumber evidence="6">3.1.6.1</ecNumber>
    </submittedName>
</protein>